<gene>
    <name evidence="13" type="primary">100640576</name>
</gene>
<dbReference type="EC" id="3.4.23.-" evidence="11"/>
<feature type="compositionally biased region" description="Acidic residues" evidence="12">
    <location>
        <begin position="47"/>
        <end position="56"/>
    </location>
</feature>
<evidence type="ECO:0000256" key="2">
    <source>
        <dbReference type="ARBA" id="ARBA00022692"/>
    </source>
</evidence>
<keyword evidence="11" id="KW-0645">Protease</keyword>
<dbReference type="FunFam" id="1.10.472.100:FF:000003">
    <property type="entry name" value="Presenilin"/>
    <property type="match status" value="1"/>
</dbReference>
<comment type="function">
    <text evidence="9">Probable catalytic subunit of the gamma-secretase complex, an endoprotease complex that catalyzes the intramembrane cleavage of integral membrane proteins such as Notch receptors. Requires the other members of the gamma-secretase complex to have a protease activity.</text>
</comment>
<dbReference type="GO" id="GO:0044351">
    <property type="term" value="P:macropinocytosis"/>
    <property type="evidence" value="ECO:0007669"/>
    <property type="project" value="UniProtKB-ARBA"/>
</dbReference>
<evidence type="ECO:0000256" key="10">
    <source>
        <dbReference type="ARBA" id="ARBA00066080"/>
    </source>
</evidence>
<evidence type="ECO:0000256" key="4">
    <source>
        <dbReference type="ARBA" id="ARBA00022824"/>
    </source>
</evidence>
<feature type="transmembrane region" description="Helical" evidence="11">
    <location>
        <begin position="146"/>
        <end position="173"/>
    </location>
</feature>
<evidence type="ECO:0000256" key="5">
    <source>
        <dbReference type="ARBA" id="ARBA00022976"/>
    </source>
</evidence>
<keyword evidence="8 11" id="KW-0472">Membrane</keyword>
<feature type="compositionally biased region" description="Polar residues" evidence="12">
    <location>
        <begin position="1"/>
        <end position="10"/>
    </location>
</feature>
<keyword evidence="2 11" id="KW-0812">Transmembrane</keyword>
<organism evidence="13">
    <name type="scientific">Amphimedon queenslandica</name>
    <name type="common">Sponge</name>
    <dbReference type="NCBI Taxonomy" id="400682"/>
    <lineage>
        <taxon>Eukaryota</taxon>
        <taxon>Metazoa</taxon>
        <taxon>Porifera</taxon>
        <taxon>Demospongiae</taxon>
        <taxon>Heteroscleromorpha</taxon>
        <taxon>Haplosclerida</taxon>
        <taxon>Niphatidae</taxon>
        <taxon>Amphimedon</taxon>
    </lineage>
</organism>
<dbReference type="GO" id="GO:0007219">
    <property type="term" value="P:Notch signaling pathway"/>
    <property type="evidence" value="ECO:0007669"/>
    <property type="project" value="UniProtKB-KW"/>
</dbReference>
<feature type="compositionally biased region" description="Acidic residues" evidence="12">
    <location>
        <begin position="395"/>
        <end position="405"/>
    </location>
</feature>
<evidence type="ECO:0000256" key="9">
    <source>
        <dbReference type="ARBA" id="ARBA00053367"/>
    </source>
</evidence>
<dbReference type="SMART" id="SM00730">
    <property type="entry name" value="PSN"/>
    <property type="match status" value="1"/>
</dbReference>
<evidence type="ECO:0000256" key="7">
    <source>
        <dbReference type="ARBA" id="ARBA00023034"/>
    </source>
</evidence>
<evidence type="ECO:0000256" key="12">
    <source>
        <dbReference type="SAM" id="MobiDB-lite"/>
    </source>
</evidence>
<dbReference type="AlphaFoldDB" id="A0A1X7VD84"/>
<dbReference type="PANTHER" id="PTHR10202">
    <property type="entry name" value="PRESENILIN"/>
    <property type="match status" value="1"/>
</dbReference>
<dbReference type="FunCoup" id="A0A1X7VD84">
    <property type="interactions" value="795"/>
</dbReference>
<dbReference type="Pfam" id="PF01080">
    <property type="entry name" value="Presenilin"/>
    <property type="match status" value="1"/>
</dbReference>
<proteinExistence type="inferred from homology"/>
<feature type="transmembrane region" description="Helical" evidence="11">
    <location>
        <begin position="435"/>
        <end position="459"/>
    </location>
</feature>
<dbReference type="GO" id="GO:0000139">
    <property type="term" value="C:Golgi membrane"/>
    <property type="evidence" value="ECO:0007669"/>
    <property type="project" value="UniProtKB-SubCell"/>
</dbReference>
<dbReference type="GO" id="GO:0016485">
    <property type="term" value="P:protein processing"/>
    <property type="evidence" value="ECO:0007669"/>
    <property type="project" value="InterPro"/>
</dbReference>
<reference evidence="13" key="2">
    <citation type="submission" date="2017-05" db="UniProtKB">
        <authorList>
            <consortium name="EnsemblMetazoa"/>
        </authorList>
    </citation>
    <scope>IDENTIFICATION</scope>
</reference>
<dbReference type="GO" id="GO:0042500">
    <property type="term" value="F:aspartic endopeptidase activity, intramembrane cleaving"/>
    <property type="evidence" value="ECO:0007669"/>
    <property type="project" value="InterPro"/>
</dbReference>
<dbReference type="PANTHER" id="PTHR10202:SF13">
    <property type="entry name" value="PRESENILIN HOMOLOG"/>
    <property type="match status" value="1"/>
</dbReference>
<dbReference type="GO" id="GO:0034205">
    <property type="term" value="P:amyloid-beta formation"/>
    <property type="evidence" value="ECO:0007669"/>
    <property type="project" value="TreeGrafter"/>
</dbReference>
<evidence type="ECO:0000256" key="11">
    <source>
        <dbReference type="RuleBase" id="RU361148"/>
    </source>
</evidence>
<dbReference type="KEGG" id="aqu:100640576"/>
<feature type="transmembrane region" description="Helical" evidence="11">
    <location>
        <begin position="466"/>
        <end position="484"/>
    </location>
</feature>
<dbReference type="OrthoDB" id="20287at2759"/>
<feature type="transmembrane region" description="Helical" evidence="11">
    <location>
        <begin position="263"/>
        <end position="282"/>
    </location>
</feature>
<feature type="transmembrane region" description="Helical" evidence="11">
    <location>
        <begin position="100"/>
        <end position="121"/>
    </location>
</feature>
<evidence type="ECO:0000256" key="1">
    <source>
        <dbReference type="ARBA" id="ARBA00008604"/>
    </source>
</evidence>
<dbReference type="EnsemblMetazoa" id="Aqu2.1.37953_001">
    <property type="protein sequence ID" value="Aqu2.1.37953_001"/>
    <property type="gene ID" value="Aqu2.1.37953"/>
</dbReference>
<feature type="region of interest" description="Disordered" evidence="12">
    <location>
        <begin position="322"/>
        <end position="407"/>
    </location>
</feature>
<dbReference type="GO" id="GO:0055074">
    <property type="term" value="P:calcium ion homeostasis"/>
    <property type="evidence" value="ECO:0007669"/>
    <property type="project" value="TreeGrafter"/>
</dbReference>
<evidence type="ECO:0000256" key="8">
    <source>
        <dbReference type="ARBA" id="ARBA00023136"/>
    </source>
</evidence>
<comment type="subcellular location">
    <subcellularLocation>
        <location evidence="11">Endoplasmic reticulum membrane</location>
        <topology evidence="11">Multi-pass membrane protein</topology>
    </subcellularLocation>
    <subcellularLocation>
        <location evidence="11">Golgi apparatus membrane</location>
        <topology evidence="11">Multi-pass membrane protein</topology>
    </subcellularLocation>
</comment>
<dbReference type="GO" id="GO:0070765">
    <property type="term" value="C:gamma-secretase complex"/>
    <property type="evidence" value="ECO:0007669"/>
    <property type="project" value="TreeGrafter"/>
</dbReference>
<accession>A0A1X7VD84</accession>
<comment type="domain">
    <text evidence="11">The PAL motif is required for normal active site conformation.</text>
</comment>
<evidence type="ECO:0000313" key="14">
    <source>
        <dbReference type="Proteomes" id="UP000007879"/>
    </source>
</evidence>
<evidence type="ECO:0000256" key="6">
    <source>
        <dbReference type="ARBA" id="ARBA00022989"/>
    </source>
</evidence>
<evidence type="ECO:0000313" key="13">
    <source>
        <dbReference type="EnsemblMetazoa" id="Aqu2.1.37953_001"/>
    </source>
</evidence>
<name>A0A1X7VD84_AMPQE</name>
<feature type="region of interest" description="Disordered" evidence="12">
    <location>
        <begin position="1"/>
        <end position="59"/>
    </location>
</feature>
<keyword evidence="6 11" id="KW-1133">Transmembrane helix</keyword>
<feature type="transmembrane region" description="Helical" evidence="11">
    <location>
        <begin position="180"/>
        <end position="202"/>
    </location>
</feature>
<keyword evidence="4 11" id="KW-0256">Endoplasmic reticulum</keyword>
<dbReference type="GO" id="GO:0005789">
    <property type="term" value="C:endoplasmic reticulum membrane"/>
    <property type="evidence" value="ECO:0007669"/>
    <property type="project" value="UniProtKB-SubCell"/>
</dbReference>
<dbReference type="GO" id="GO:0006509">
    <property type="term" value="P:membrane protein ectodomain proteolysis"/>
    <property type="evidence" value="ECO:0007669"/>
    <property type="project" value="TreeGrafter"/>
</dbReference>
<dbReference type="PRINTS" id="PR01072">
    <property type="entry name" value="PRESENILIN"/>
</dbReference>
<dbReference type="EnsemblMetazoa" id="XM_019993968.1">
    <property type="protein sequence ID" value="XP_019849527.1"/>
    <property type="gene ID" value="LOC100640576"/>
</dbReference>
<dbReference type="Proteomes" id="UP000007879">
    <property type="component" value="Unassembled WGS sequence"/>
</dbReference>
<dbReference type="InterPro" id="IPR006639">
    <property type="entry name" value="Preselin/SPP"/>
</dbReference>
<feature type="transmembrane region" description="Helical" evidence="11">
    <location>
        <begin position="214"/>
        <end position="234"/>
    </location>
</feature>
<dbReference type="Gene3D" id="1.10.472.100">
    <property type="entry name" value="Presenilin"/>
    <property type="match status" value="1"/>
</dbReference>
<dbReference type="InterPro" id="IPR042524">
    <property type="entry name" value="Presenilin_C"/>
</dbReference>
<dbReference type="eggNOG" id="KOG2736">
    <property type="taxonomic scope" value="Eukaryota"/>
</dbReference>
<comment type="similarity">
    <text evidence="1 11">Belongs to the peptidase A22A family.</text>
</comment>
<feature type="compositionally biased region" description="Basic and acidic residues" evidence="12">
    <location>
        <begin position="322"/>
        <end position="332"/>
    </location>
</feature>
<keyword evidence="7 11" id="KW-0333">Golgi apparatus</keyword>
<comment type="subunit">
    <text evidence="10">Homodimer. Component of the gamma-secretase complex, a complex composed of a presenilin homodimer, nicastrin, aph1 and pen2.</text>
</comment>
<comment type="function">
    <text evidence="11">Probable subunit of the gamma-secretase complex, an endoprotease complex that catalyzes the intramembrane cleavage of integral membrane proteins such as Notch receptors.</text>
</comment>
<evidence type="ECO:0000256" key="3">
    <source>
        <dbReference type="ARBA" id="ARBA00022801"/>
    </source>
</evidence>
<dbReference type="InterPro" id="IPR001108">
    <property type="entry name" value="Peptidase_A22A"/>
</dbReference>
<feature type="compositionally biased region" description="Basic and acidic residues" evidence="12">
    <location>
        <begin position="381"/>
        <end position="390"/>
    </location>
</feature>
<feature type="compositionally biased region" description="Acidic residues" evidence="12">
    <location>
        <begin position="20"/>
        <end position="35"/>
    </location>
</feature>
<keyword evidence="3 11" id="KW-0378">Hydrolase</keyword>
<keyword evidence="5 11" id="KW-0914">Notch signaling pathway</keyword>
<dbReference type="InParanoid" id="A0A1X7VD84"/>
<dbReference type="STRING" id="400682.A0A1X7VD84"/>
<keyword evidence="14" id="KW-1185">Reference proteome</keyword>
<reference evidence="14" key="1">
    <citation type="journal article" date="2010" name="Nature">
        <title>The Amphimedon queenslandica genome and the evolution of animal complexity.</title>
        <authorList>
            <person name="Srivastava M."/>
            <person name="Simakov O."/>
            <person name="Chapman J."/>
            <person name="Fahey B."/>
            <person name="Gauthier M.E."/>
            <person name="Mitros T."/>
            <person name="Richards G.S."/>
            <person name="Conaco C."/>
            <person name="Dacre M."/>
            <person name="Hellsten U."/>
            <person name="Larroux C."/>
            <person name="Putnam N.H."/>
            <person name="Stanke M."/>
            <person name="Adamska M."/>
            <person name="Darling A."/>
            <person name="Degnan S.M."/>
            <person name="Oakley T.H."/>
            <person name="Plachetzki D.C."/>
            <person name="Zhai Y."/>
            <person name="Adamski M."/>
            <person name="Calcino A."/>
            <person name="Cummins S.F."/>
            <person name="Goodstein D.M."/>
            <person name="Harris C."/>
            <person name="Jackson D.J."/>
            <person name="Leys S.P."/>
            <person name="Shu S."/>
            <person name="Woodcroft B.J."/>
            <person name="Vervoort M."/>
            <person name="Kosik K.S."/>
            <person name="Manning G."/>
            <person name="Degnan B.M."/>
            <person name="Rokhsar D.S."/>
        </authorList>
    </citation>
    <scope>NUCLEOTIDE SEQUENCE [LARGE SCALE GENOMIC DNA]</scope>
</reference>
<protein>
    <recommendedName>
        <fullName evidence="11">Presenilin</fullName>
        <ecNumber evidence="11">3.4.23.-</ecNumber>
    </recommendedName>
</protein>
<sequence>MSTNSETASLLSGEARETEYGSDNDEGMEEQEEDGITVSPPLQGTREEEEETEQKDDEQSCGMKYVFKKILNVLPSFGDDGDDPTSEANEEALRFGAQQMILLIFPVFICMALVVAIQLSVEKNVTSSGTLIYTPFDEDTASNDGFVLLFALANVAIVITLVVVMTIILVCLYKYRCYKIIYGWLVVASALLLFVFSSFFFVEVLQVHYLFIDWPSFLVLIWNFGGMGVLVIHWKGPLRLQQAYLIFCSALTANIFVKYLPNWTAWILLAAISLYDLIAVLCPKGPLRVLVETARERNETIFPSLIYSTTMVWLVGMADRPTNKKKDKKNTDDTSGSSDGSHEEEEEEEGGGEREGRRDNDDGDDDTDGIEMRSIRAAADTNRERRRERQQQQQQEEEEEEEEQEERQGFKLGLGDFIFYSILVGKAAHDSTGDWVVISSCFVAILIGLCMTIIILGIVRRALPALPISIFCGLIFYFSSQYVIAPFAQVLATTQTFI</sequence>
<feature type="compositionally biased region" description="Basic and acidic residues" evidence="12">
    <location>
        <begin position="351"/>
        <end position="360"/>
    </location>
</feature>